<dbReference type="Gene3D" id="3.40.50.150">
    <property type="entry name" value="Vaccinia Virus protein VP39"/>
    <property type="match status" value="1"/>
</dbReference>
<dbReference type="RefSeq" id="WP_160892089.1">
    <property type="nucleotide sequence ID" value="NZ_WUMU01000003.1"/>
</dbReference>
<dbReference type="CDD" id="cd02440">
    <property type="entry name" value="AdoMet_MTases"/>
    <property type="match status" value="1"/>
</dbReference>
<name>A0A6L7G090_9RHOB</name>
<accession>A0A6L7G090</accession>
<keyword evidence="3" id="KW-1185">Reference proteome</keyword>
<dbReference type="InterPro" id="IPR029063">
    <property type="entry name" value="SAM-dependent_MTases_sf"/>
</dbReference>
<dbReference type="GO" id="GO:0032259">
    <property type="term" value="P:methylation"/>
    <property type="evidence" value="ECO:0007669"/>
    <property type="project" value="UniProtKB-KW"/>
</dbReference>
<dbReference type="GO" id="GO:0008168">
    <property type="term" value="F:methyltransferase activity"/>
    <property type="evidence" value="ECO:0007669"/>
    <property type="project" value="UniProtKB-KW"/>
</dbReference>
<gene>
    <name evidence="2" type="ORF">GR170_04640</name>
</gene>
<dbReference type="AlphaFoldDB" id="A0A6L7G090"/>
<evidence type="ECO:0000313" key="2">
    <source>
        <dbReference type="EMBL" id="MXN17112.1"/>
    </source>
</evidence>
<comment type="caution">
    <text evidence="2">The sequence shown here is derived from an EMBL/GenBank/DDBJ whole genome shotgun (WGS) entry which is preliminary data.</text>
</comment>
<keyword evidence="2" id="KW-0489">Methyltransferase</keyword>
<dbReference type="Proteomes" id="UP000477911">
    <property type="component" value="Unassembled WGS sequence"/>
</dbReference>
<feature type="domain" description="Methyltransferase" evidence="1">
    <location>
        <begin position="59"/>
        <end position="150"/>
    </location>
</feature>
<protein>
    <submittedName>
        <fullName evidence="2">Methyltransferase domain-containing protein</fullName>
    </submittedName>
</protein>
<reference evidence="2 3" key="1">
    <citation type="submission" date="2019-12" db="EMBL/GenBank/DDBJ databases">
        <authorList>
            <person name="Li M."/>
        </authorList>
    </citation>
    <scope>NUCLEOTIDE SEQUENCE [LARGE SCALE GENOMIC DNA]</scope>
    <source>
        <strain evidence="2 3">GBMRC 2024</strain>
    </source>
</reference>
<dbReference type="InterPro" id="IPR041698">
    <property type="entry name" value="Methyltransf_25"/>
</dbReference>
<organism evidence="2 3">
    <name type="scientific">Pseudooceanicola albus</name>
    <dbReference type="NCBI Taxonomy" id="2692189"/>
    <lineage>
        <taxon>Bacteria</taxon>
        <taxon>Pseudomonadati</taxon>
        <taxon>Pseudomonadota</taxon>
        <taxon>Alphaproteobacteria</taxon>
        <taxon>Rhodobacterales</taxon>
        <taxon>Paracoccaceae</taxon>
        <taxon>Pseudooceanicola</taxon>
    </lineage>
</organism>
<dbReference type="SUPFAM" id="SSF53335">
    <property type="entry name" value="S-adenosyl-L-methionine-dependent methyltransferases"/>
    <property type="match status" value="1"/>
</dbReference>
<dbReference type="EMBL" id="WUMU01000003">
    <property type="protein sequence ID" value="MXN17112.1"/>
    <property type="molecule type" value="Genomic_DNA"/>
</dbReference>
<dbReference type="Pfam" id="PF13649">
    <property type="entry name" value="Methyltransf_25"/>
    <property type="match status" value="1"/>
</dbReference>
<evidence type="ECO:0000259" key="1">
    <source>
        <dbReference type="Pfam" id="PF13649"/>
    </source>
</evidence>
<keyword evidence="2" id="KW-0808">Transferase</keyword>
<sequence length="218" mass="24365">MAEKDSNLDAARAFVDFGMAEQAAGRRESASGPGSALEAARPTLEMLARVIPEQGITSVLDLGCGDWNWMRHLGLPHVGGQRLRYTGWEASEALVSQLQDQFATPEIRFRLGDLTTEPFPQTDLVILRDVLFHLPQDMALRVLARLRRTTRFLITTSFLGMPENEGLNAYLTIEGWGFYPINLAQPPFSLAPFLLEARAEPLCSARGQPRFVCLFQFR</sequence>
<proteinExistence type="predicted"/>
<evidence type="ECO:0000313" key="3">
    <source>
        <dbReference type="Proteomes" id="UP000477911"/>
    </source>
</evidence>